<sequence length="182" mass="19786">MTFAVLRRSAFLFLLPGVWLLAGSCSQPAQRAGLGQTVVYVVRHGEKDLTPGLTDPPLTPAGQQRAIALRTKILAQARPTVIFSTATTRTRATVQPLADERKLPLQTYDAKQPAALAARIRRDYQGQTAVVVGHSNTILEAVEALGAKRPVATVPDEQYGYLFRVTLPQDSTQAATVETQMY</sequence>
<proteinExistence type="predicted"/>
<accession>A0A1M6SSW6</accession>
<dbReference type="OrthoDB" id="3296006at2"/>
<gene>
    <name evidence="2" type="ORF">SAMN02746009_00970</name>
</gene>
<evidence type="ECO:0000313" key="3">
    <source>
        <dbReference type="Proteomes" id="UP000183947"/>
    </source>
</evidence>
<keyword evidence="1" id="KW-0732">Signal</keyword>
<feature type="signal peptide" evidence="1">
    <location>
        <begin position="1"/>
        <end position="31"/>
    </location>
</feature>
<evidence type="ECO:0000256" key="1">
    <source>
        <dbReference type="SAM" id="SignalP"/>
    </source>
</evidence>
<feature type="chain" id="PRO_5013042441" evidence="1">
    <location>
        <begin position="32"/>
        <end position="182"/>
    </location>
</feature>
<dbReference type="Pfam" id="PF00300">
    <property type="entry name" value="His_Phos_1"/>
    <property type="match status" value="1"/>
</dbReference>
<dbReference type="Gene3D" id="3.40.50.1240">
    <property type="entry name" value="Phosphoglycerate mutase-like"/>
    <property type="match status" value="1"/>
</dbReference>
<dbReference type="SMART" id="SM00855">
    <property type="entry name" value="PGAM"/>
    <property type="match status" value="1"/>
</dbReference>
<dbReference type="Proteomes" id="UP000183947">
    <property type="component" value="Unassembled WGS sequence"/>
</dbReference>
<dbReference type="PROSITE" id="PS51257">
    <property type="entry name" value="PROKAR_LIPOPROTEIN"/>
    <property type="match status" value="1"/>
</dbReference>
<protein>
    <submittedName>
        <fullName evidence="2">Histidine phosphatase superfamily (Branch 1)</fullName>
    </submittedName>
</protein>
<dbReference type="SUPFAM" id="SSF53254">
    <property type="entry name" value="Phosphoglycerate mutase-like"/>
    <property type="match status" value="1"/>
</dbReference>
<dbReference type="InterPro" id="IPR013078">
    <property type="entry name" value="His_Pase_superF_clade-1"/>
</dbReference>
<organism evidence="2 3">
    <name type="scientific">Hymenobacter psychrotolerans DSM 18569</name>
    <dbReference type="NCBI Taxonomy" id="1121959"/>
    <lineage>
        <taxon>Bacteria</taxon>
        <taxon>Pseudomonadati</taxon>
        <taxon>Bacteroidota</taxon>
        <taxon>Cytophagia</taxon>
        <taxon>Cytophagales</taxon>
        <taxon>Hymenobacteraceae</taxon>
        <taxon>Hymenobacter</taxon>
    </lineage>
</organism>
<dbReference type="EMBL" id="FRAS01000003">
    <property type="protein sequence ID" value="SHK47779.1"/>
    <property type="molecule type" value="Genomic_DNA"/>
</dbReference>
<dbReference type="CDD" id="cd07067">
    <property type="entry name" value="HP_PGM_like"/>
    <property type="match status" value="1"/>
</dbReference>
<name>A0A1M6SSW6_9BACT</name>
<keyword evidence="3" id="KW-1185">Reference proteome</keyword>
<dbReference type="AlphaFoldDB" id="A0A1M6SSW6"/>
<dbReference type="RefSeq" id="WP_073281675.1">
    <property type="nucleotide sequence ID" value="NZ_FRAS01000003.1"/>
</dbReference>
<evidence type="ECO:0000313" key="2">
    <source>
        <dbReference type="EMBL" id="SHK47779.1"/>
    </source>
</evidence>
<reference evidence="3" key="1">
    <citation type="submission" date="2016-11" db="EMBL/GenBank/DDBJ databases">
        <authorList>
            <person name="Varghese N."/>
            <person name="Submissions S."/>
        </authorList>
    </citation>
    <scope>NUCLEOTIDE SEQUENCE [LARGE SCALE GENOMIC DNA]</scope>
    <source>
        <strain evidence="3">DSM 18569</strain>
    </source>
</reference>
<dbReference type="InterPro" id="IPR029033">
    <property type="entry name" value="His_PPase_superfam"/>
</dbReference>
<dbReference type="STRING" id="1121959.SAMN02746009_00970"/>